<comment type="caution">
    <text evidence="1">The sequence shown here is derived from an EMBL/GenBank/DDBJ whole genome shotgun (WGS) entry which is preliminary data.</text>
</comment>
<gene>
    <name evidence="1" type="ORF">LWI29_006203</name>
</gene>
<protein>
    <submittedName>
        <fullName evidence="1">Uncharacterized protein</fullName>
    </submittedName>
</protein>
<dbReference type="EMBL" id="JAUESC010000381">
    <property type="protein sequence ID" value="KAK0588848.1"/>
    <property type="molecule type" value="Genomic_DNA"/>
</dbReference>
<dbReference type="Proteomes" id="UP001168877">
    <property type="component" value="Unassembled WGS sequence"/>
</dbReference>
<organism evidence="1 2">
    <name type="scientific">Acer saccharum</name>
    <name type="common">Sugar maple</name>
    <dbReference type="NCBI Taxonomy" id="4024"/>
    <lineage>
        <taxon>Eukaryota</taxon>
        <taxon>Viridiplantae</taxon>
        <taxon>Streptophyta</taxon>
        <taxon>Embryophyta</taxon>
        <taxon>Tracheophyta</taxon>
        <taxon>Spermatophyta</taxon>
        <taxon>Magnoliopsida</taxon>
        <taxon>eudicotyledons</taxon>
        <taxon>Gunneridae</taxon>
        <taxon>Pentapetalae</taxon>
        <taxon>rosids</taxon>
        <taxon>malvids</taxon>
        <taxon>Sapindales</taxon>
        <taxon>Sapindaceae</taxon>
        <taxon>Hippocastanoideae</taxon>
        <taxon>Acereae</taxon>
        <taxon>Acer</taxon>
    </lineage>
</organism>
<evidence type="ECO:0000313" key="2">
    <source>
        <dbReference type="Proteomes" id="UP001168877"/>
    </source>
</evidence>
<dbReference type="AlphaFoldDB" id="A0AA39SCJ8"/>
<reference evidence="1" key="2">
    <citation type="submission" date="2023-06" db="EMBL/GenBank/DDBJ databases">
        <authorList>
            <person name="Swenson N.G."/>
            <person name="Wegrzyn J.L."/>
            <person name="Mcevoy S.L."/>
        </authorList>
    </citation>
    <scope>NUCLEOTIDE SEQUENCE</scope>
    <source>
        <strain evidence="1">NS2018</strain>
        <tissue evidence="1">Leaf</tissue>
    </source>
</reference>
<proteinExistence type="predicted"/>
<evidence type="ECO:0000313" key="1">
    <source>
        <dbReference type="EMBL" id="KAK0588848.1"/>
    </source>
</evidence>
<name>A0AA39SCJ8_ACESA</name>
<reference evidence="1" key="1">
    <citation type="journal article" date="2022" name="Plant J.">
        <title>Strategies of tolerance reflected in two North American maple genomes.</title>
        <authorList>
            <person name="McEvoy S.L."/>
            <person name="Sezen U.U."/>
            <person name="Trouern-Trend A."/>
            <person name="McMahon S.M."/>
            <person name="Schaberg P.G."/>
            <person name="Yang J."/>
            <person name="Wegrzyn J.L."/>
            <person name="Swenson N.G."/>
        </authorList>
    </citation>
    <scope>NUCLEOTIDE SEQUENCE</scope>
    <source>
        <strain evidence="1">NS2018</strain>
    </source>
</reference>
<sequence>MLVAVSIVAHIVISLKECLKPRDNVAANTGRKLLKSKRNLNSAQSSGGGKYDGLRHGTLGAEAWQLLSLATRIMRISHQGLLYMLTGKSRKNRKTGKL</sequence>
<keyword evidence="2" id="KW-1185">Reference proteome</keyword>
<accession>A0AA39SCJ8</accession>